<dbReference type="GO" id="GO:0000045">
    <property type="term" value="P:autophagosome assembly"/>
    <property type="evidence" value="ECO:0007669"/>
    <property type="project" value="TreeGrafter"/>
</dbReference>
<dbReference type="EMBL" id="CAJZBQ010000052">
    <property type="protein sequence ID" value="CAG9330770.1"/>
    <property type="molecule type" value="Genomic_DNA"/>
</dbReference>
<dbReference type="InterPro" id="IPR000719">
    <property type="entry name" value="Prot_kinase_dom"/>
</dbReference>
<dbReference type="PANTHER" id="PTHR24348:SF22">
    <property type="entry name" value="NON-SPECIFIC SERINE_THREONINE PROTEIN KINASE"/>
    <property type="match status" value="1"/>
</dbReference>
<dbReference type="AlphaFoldDB" id="A0AAU9K0S9"/>
<organism evidence="7 8">
    <name type="scientific">Blepharisma stoltei</name>
    <dbReference type="NCBI Taxonomy" id="1481888"/>
    <lineage>
        <taxon>Eukaryota</taxon>
        <taxon>Sar</taxon>
        <taxon>Alveolata</taxon>
        <taxon>Ciliophora</taxon>
        <taxon>Postciliodesmatophora</taxon>
        <taxon>Heterotrichea</taxon>
        <taxon>Heterotrichida</taxon>
        <taxon>Blepharismidae</taxon>
        <taxon>Blepharisma</taxon>
    </lineage>
</organism>
<evidence type="ECO:0000313" key="7">
    <source>
        <dbReference type="EMBL" id="CAG9330770.1"/>
    </source>
</evidence>
<proteinExistence type="predicted"/>
<evidence type="ECO:0000259" key="6">
    <source>
        <dbReference type="PROSITE" id="PS50011"/>
    </source>
</evidence>
<feature type="region of interest" description="Disordered" evidence="5">
    <location>
        <begin position="23"/>
        <end position="43"/>
    </location>
</feature>
<dbReference type="PROSITE" id="PS50011">
    <property type="entry name" value="PROTEIN_KINASE_DOM"/>
    <property type="match status" value="1"/>
</dbReference>
<dbReference type="GO" id="GO:0005776">
    <property type="term" value="C:autophagosome"/>
    <property type="evidence" value="ECO:0007669"/>
    <property type="project" value="TreeGrafter"/>
</dbReference>
<dbReference type="InterPro" id="IPR011009">
    <property type="entry name" value="Kinase-like_dom_sf"/>
</dbReference>
<dbReference type="Proteomes" id="UP001162131">
    <property type="component" value="Unassembled WGS sequence"/>
</dbReference>
<dbReference type="GO" id="GO:0010506">
    <property type="term" value="P:regulation of autophagy"/>
    <property type="evidence" value="ECO:0007669"/>
    <property type="project" value="InterPro"/>
</dbReference>
<feature type="domain" description="Protein kinase" evidence="6">
    <location>
        <begin position="191"/>
        <end position="474"/>
    </location>
</feature>
<keyword evidence="1" id="KW-0808">Transferase</keyword>
<keyword evidence="2" id="KW-0547">Nucleotide-binding</keyword>
<dbReference type="GO" id="GO:0000407">
    <property type="term" value="C:phagophore assembly site"/>
    <property type="evidence" value="ECO:0007669"/>
    <property type="project" value="TreeGrafter"/>
</dbReference>
<dbReference type="GO" id="GO:0005524">
    <property type="term" value="F:ATP binding"/>
    <property type="evidence" value="ECO:0007669"/>
    <property type="project" value="UniProtKB-KW"/>
</dbReference>
<dbReference type="InterPro" id="IPR045269">
    <property type="entry name" value="Atg1-like"/>
</dbReference>
<keyword evidence="8" id="KW-1185">Reference proteome</keyword>
<comment type="caution">
    <text evidence="7">The sequence shown here is derived from an EMBL/GenBank/DDBJ whole genome shotgun (WGS) entry which is preliminary data.</text>
</comment>
<dbReference type="GO" id="GO:0004674">
    <property type="term" value="F:protein serine/threonine kinase activity"/>
    <property type="evidence" value="ECO:0007669"/>
    <property type="project" value="InterPro"/>
</dbReference>
<dbReference type="CDD" id="cd00180">
    <property type="entry name" value="PKc"/>
    <property type="match status" value="1"/>
</dbReference>
<evidence type="ECO:0000256" key="2">
    <source>
        <dbReference type="ARBA" id="ARBA00022741"/>
    </source>
</evidence>
<name>A0AAU9K0S9_9CILI</name>
<dbReference type="SMART" id="SM00220">
    <property type="entry name" value="S_TKc"/>
    <property type="match status" value="1"/>
</dbReference>
<keyword evidence="3" id="KW-0418">Kinase</keyword>
<evidence type="ECO:0000256" key="5">
    <source>
        <dbReference type="SAM" id="MobiDB-lite"/>
    </source>
</evidence>
<dbReference type="PANTHER" id="PTHR24348">
    <property type="entry name" value="SERINE/THREONINE-PROTEIN KINASE UNC-51-RELATED"/>
    <property type="match status" value="1"/>
</dbReference>
<reference evidence="7" key="1">
    <citation type="submission" date="2021-09" db="EMBL/GenBank/DDBJ databases">
        <authorList>
            <consortium name="AG Swart"/>
            <person name="Singh M."/>
            <person name="Singh A."/>
            <person name="Seah K."/>
            <person name="Emmerich C."/>
        </authorList>
    </citation>
    <scope>NUCLEOTIDE SEQUENCE</scope>
    <source>
        <strain evidence="7">ATCC30299</strain>
    </source>
</reference>
<evidence type="ECO:0000256" key="1">
    <source>
        <dbReference type="ARBA" id="ARBA00022679"/>
    </source>
</evidence>
<dbReference type="GO" id="GO:0016020">
    <property type="term" value="C:membrane"/>
    <property type="evidence" value="ECO:0007669"/>
    <property type="project" value="TreeGrafter"/>
</dbReference>
<sequence>MADAQVVDPVDAFLTFHTSIISNPTESSADNPSQSTNEETSSGRLLHELRAKLSIYHHITNSDKEVILQSLEKLSKIESIGTDFRVLKYIEIGKACDWIEATNDVLGMAKFVEGTVGSEDKETPKKMLWFISKMNIVSEVLKQRVEKLIALFGIEDPNPPPPPIPPEEEKDKVLIVNPHTEIDINRDHPIYCMQRGFSKDITTIIWKGKIKSTGAEVAIKMYKSKNEAKVRKYESEGQIMQTLNRRHPVFLDYYGMFYESVMEGSEQYHHLYLVMELCECSLMDDMSLRAGSQQYYISEDTYFNYVQNLLEGFIILEGLKIYHQDIKPHNIFISKSGQLKIADFNISSFADAPESTWMTTNSQIIQGTEGYMAPELQIAMDNMKNDPTAPRNIKYKRGKADVYSLGLTFLQLYFLQPIIGINKCFDQNYMNNYLDHYNPPQVSNMLKGMLTIDPKKRFNFKKALATLRTPHDSQDFPTAPDQ</sequence>
<dbReference type="GO" id="GO:0005829">
    <property type="term" value="C:cytosol"/>
    <property type="evidence" value="ECO:0007669"/>
    <property type="project" value="TreeGrafter"/>
</dbReference>
<evidence type="ECO:0000313" key="8">
    <source>
        <dbReference type="Proteomes" id="UP001162131"/>
    </source>
</evidence>
<gene>
    <name evidence="7" type="ORF">BSTOLATCC_MIC52184</name>
</gene>
<dbReference type="SUPFAM" id="SSF56112">
    <property type="entry name" value="Protein kinase-like (PK-like)"/>
    <property type="match status" value="1"/>
</dbReference>
<keyword evidence="4" id="KW-0067">ATP-binding</keyword>
<dbReference type="PROSITE" id="PS00108">
    <property type="entry name" value="PROTEIN_KINASE_ST"/>
    <property type="match status" value="1"/>
</dbReference>
<dbReference type="Gene3D" id="1.10.510.10">
    <property type="entry name" value="Transferase(Phosphotransferase) domain 1"/>
    <property type="match status" value="1"/>
</dbReference>
<evidence type="ECO:0000256" key="4">
    <source>
        <dbReference type="ARBA" id="ARBA00022840"/>
    </source>
</evidence>
<dbReference type="InterPro" id="IPR008271">
    <property type="entry name" value="Ser/Thr_kinase_AS"/>
</dbReference>
<evidence type="ECO:0000256" key="3">
    <source>
        <dbReference type="ARBA" id="ARBA00022777"/>
    </source>
</evidence>
<dbReference type="Pfam" id="PF00069">
    <property type="entry name" value="Pkinase"/>
    <property type="match status" value="1"/>
</dbReference>
<accession>A0AAU9K0S9</accession>
<protein>
    <recommendedName>
        <fullName evidence="6">Protein kinase domain-containing protein</fullName>
    </recommendedName>
</protein>